<dbReference type="AlphaFoldDB" id="A0A919S0C2"/>
<dbReference type="SUPFAM" id="SSF46785">
    <property type="entry name" value="Winged helix' DNA-binding domain"/>
    <property type="match status" value="1"/>
</dbReference>
<proteinExistence type="inferred from homology"/>
<keyword evidence="3 7" id="KW-0862">Zinc</keyword>
<organism evidence="8 9">
    <name type="scientific">Clostridium polyendosporum</name>
    <dbReference type="NCBI Taxonomy" id="69208"/>
    <lineage>
        <taxon>Bacteria</taxon>
        <taxon>Bacillati</taxon>
        <taxon>Bacillota</taxon>
        <taxon>Clostridia</taxon>
        <taxon>Eubacteriales</taxon>
        <taxon>Clostridiaceae</taxon>
        <taxon>Clostridium</taxon>
    </lineage>
</organism>
<dbReference type="EMBL" id="BOPZ01000013">
    <property type="protein sequence ID" value="GIM29089.1"/>
    <property type="molecule type" value="Genomic_DNA"/>
</dbReference>
<feature type="binding site" evidence="7">
    <location>
        <position position="142"/>
    </location>
    <ligand>
        <name>Zn(2+)</name>
        <dbReference type="ChEBI" id="CHEBI:29105"/>
    </ligand>
</feature>
<evidence type="ECO:0000256" key="1">
    <source>
        <dbReference type="ARBA" id="ARBA00007957"/>
    </source>
</evidence>
<keyword evidence="4" id="KW-0805">Transcription regulation</keyword>
<feature type="binding site" evidence="7">
    <location>
        <position position="145"/>
    </location>
    <ligand>
        <name>Zn(2+)</name>
        <dbReference type="ChEBI" id="CHEBI:29105"/>
    </ligand>
</feature>
<dbReference type="PANTHER" id="PTHR33202">
    <property type="entry name" value="ZINC UPTAKE REGULATION PROTEIN"/>
    <property type="match status" value="1"/>
</dbReference>
<dbReference type="InterPro" id="IPR043135">
    <property type="entry name" value="Fur_C"/>
</dbReference>
<dbReference type="InterPro" id="IPR036390">
    <property type="entry name" value="WH_DNA-bd_sf"/>
</dbReference>
<dbReference type="PANTHER" id="PTHR33202:SF8">
    <property type="entry name" value="PEROXIDE-RESPONSIVE REPRESSOR PERR"/>
    <property type="match status" value="1"/>
</dbReference>
<accession>A0A919S0C2</accession>
<evidence type="ECO:0000256" key="3">
    <source>
        <dbReference type="ARBA" id="ARBA00022833"/>
    </source>
</evidence>
<keyword evidence="6" id="KW-0804">Transcription</keyword>
<evidence type="ECO:0000256" key="5">
    <source>
        <dbReference type="ARBA" id="ARBA00023125"/>
    </source>
</evidence>
<dbReference type="InterPro" id="IPR002481">
    <property type="entry name" value="FUR"/>
</dbReference>
<dbReference type="Proteomes" id="UP000679179">
    <property type="component" value="Unassembled WGS sequence"/>
</dbReference>
<comment type="similarity">
    <text evidence="1">Belongs to the Fur family.</text>
</comment>
<dbReference type="Gene3D" id="3.30.1490.190">
    <property type="match status" value="1"/>
</dbReference>
<evidence type="ECO:0000256" key="6">
    <source>
        <dbReference type="ARBA" id="ARBA00023163"/>
    </source>
</evidence>
<feature type="binding site" evidence="7">
    <location>
        <position position="98"/>
    </location>
    <ligand>
        <name>Zn(2+)</name>
        <dbReference type="ChEBI" id="CHEBI:29105"/>
    </ligand>
</feature>
<keyword evidence="5" id="KW-0238">DNA-binding</keyword>
<evidence type="ECO:0000313" key="8">
    <source>
        <dbReference type="EMBL" id="GIM29089.1"/>
    </source>
</evidence>
<keyword evidence="7" id="KW-0479">Metal-binding</keyword>
<name>A0A919S0C2_9CLOT</name>
<evidence type="ECO:0000256" key="4">
    <source>
        <dbReference type="ARBA" id="ARBA00023015"/>
    </source>
</evidence>
<dbReference type="GO" id="GO:0008270">
    <property type="term" value="F:zinc ion binding"/>
    <property type="evidence" value="ECO:0007669"/>
    <property type="project" value="TreeGrafter"/>
</dbReference>
<comment type="caution">
    <text evidence="8">The sequence shown here is derived from an EMBL/GenBank/DDBJ whole genome shotgun (WGS) entry which is preliminary data.</text>
</comment>
<evidence type="ECO:0000313" key="9">
    <source>
        <dbReference type="Proteomes" id="UP000679179"/>
    </source>
</evidence>
<comment type="cofactor">
    <cofactor evidence="7">
        <name>Zn(2+)</name>
        <dbReference type="ChEBI" id="CHEBI:29105"/>
    </cofactor>
    <text evidence="7">Binds 1 zinc ion per subunit.</text>
</comment>
<reference evidence="8" key="1">
    <citation type="submission" date="2021-03" db="EMBL/GenBank/DDBJ databases">
        <title>Taxonomic study of Clostridium polyendosporum from meadow-gley soil under rice.</title>
        <authorList>
            <person name="Kobayashi H."/>
            <person name="Tanizawa Y."/>
            <person name="Yagura M."/>
        </authorList>
    </citation>
    <scope>NUCLEOTIDE SEQUENCE</scope>
    <source>
        <strain evidence="8">JCM 30710</strain>
    </source>
</reference>
<keyword evidence="9" id="KW-1185">Reference proteome</keyword>
<dbReference type="GO" id="GO:0003700">
    <property type="term" value="F:DNA-binding transcription factor activity"/>
    <property type="evidence" value="ECO:0007669"/>
    <property type="project" value="InterPro"/>
</dbReference>
<dbReference type="Pfam" id="PF01475">
    <property type="entry name" value="FUR"/>
    <property type="match status" value="1"/>
</dbReference>
<evidence type="ECO:0000256" key="7">
    <source>
        <dbReference type="PIRSR" id="PIRSR602481-1"/>
    </source>
</evidence>
<feature type="binding site" evidence="7">
    <location>
        <position position="101"/>
    </location>
    <ligand>
        <name>Zn(2+)</name>
        <dbReference type="ChEBI" id="CHEBI:29105"/>
    </ligand>
</feature>
<protein>
    <submittedName>
        <fullName evidence="8">Transcriptional repressor</fullName>
    </submittedName>
</protein>
<dbReference type="CDD" id="cd07153">
    <property type="entry name" value="Fur_like"/>
    <property type="match status" value="1"/>
</dbReference>
<evidence type="ECO:0000256" key="2">
    <source>
        <dbReference type="ARBA" id="ARBA00022491"/>
    </source>
</evidence>
<dbReference type="InterPro" id="IPR036388">
    <property type="entry name" value="WH-like_DNA-bd_sf"/>
</dbReference>
<keyword evidence="2" id="KW-0678">Repressor</keyword>
<dbReference type="Gene3D" id="1.10.10.10">
    <property type="entry name" value="Winged helix-like DNA-binding domain superfamily/Winged helix DNA-binding domain"/>
    <property type="match status" value="1"/>
</dbReference>
<sequence>MIMEKELILIKNLLKKHNCKFTKQKKLIFEELFKSNTHQNVKEIYEKVKSSNIGLATVYRTVNIFKQAGIVKEINVNGASYYELKIYSKKPLHIHFKCIRCNSIIDIDNSKVNLEYIKINNYIEKTKNIDIFDVNTILVGLCSKCREDNKCQDQ</sequence>
<dbReference type="GO" id="GO:0000976">
    <property type="term" value="F:transcription cis-regulatory region binding"/>
    <property type="evidence" value="ECO:0007669"/>
    <property type="project" value="TreeGrafter"/>
</dbReference>
<dbReference type="GO" id="GO:1900376">
    <property type="term" value="P:regulation of secondary metabolite biosynthetic process"/>
    <property type="evidence" value="ECO:0007669"/>
    <property type="project" value="TreeGrafter"/>
</dbReference>
<gene>
    <name evidence="8" type="ORF">CPJCM30710_17550</name>
</gene>
<dbReference type="GO" id="GO:0045892">
    <property type="term" value="P:negative regulation of DNA-templated transcription"/>
    <property type="evidence" value="ECO:0007669"/>
    <property type="project" value="TreeGrafter"/>
</dbReference>